<evidence type="ECO:0000256" key="8">
    <source>
        <dbReference type="ARBA" id="ARBA00023004"/>
    </source>
</evidence>
<dbReference type="EC" id="1.14.11.80" evidence="11"/>
<comment type="cofactor">
    <cofactor evidence="11">
        <name>Fe(2+)</name>
        <dbReference type="ChEBI" id="CHEBI:29033"/>
    </cofactor>
    <text evidence="11">Binds 1 Fe(2+) ion per subunit.</text>
</comment>
<comment type="function">
    <text evidence="11">Dioxygenase that catalyzes the conversion of the modified genomic base 5-methylcytosine (5mC) into 5-hydroxymethylcytosine (5hmC) and plays a key role in epigenetic chromatin reprogramming during embryonic development.</text>
</comment>
<dbReference type="InParanoid" id="E0VBE2"/>
<dbReference type="CTD" id="8239091"/>
<feature type="compositionally biased region" description="Polar residues" evidence="12">
    <location>
        <begin position="436"/>
        <end position="449"/>
    </location>
</feature>
<feature type="region of interest" description="Disordered" evidence="12">
    <location>
        <begin position="1778"/>
        <end position="1805"/>
    </location>
</feature>
<comment type="subcellular location">
    <subcellularLocation>
        <location evidence="1">Chromosome</location>
    </subcellularLocation>
</comment>
<comment type="catalytic activity">
    <reaction evidence="9 11">
        <text>a 5-formyl-2'-deoxycytidine in DNA + 2-oxoglutarate + O2 = a 5-carboxyl-2'-deoxycytidine in DNA + succinate + CO2 + H(+)</text>
        <dbReference type="Rhea" id="RHEA:53832"/>
        <dbReference type="Rhea" id="RHEA-COMP:13656"/>
        <dbReference type="Rhea" id="RHEA-COMP:13657"/>
        <dbReference type="ChEBI" id="CHEBI:15378"/>
        <dbReference type="ChEBI" id="CHEBI:15379"/>
        <dbReference type="ChEBI" id="CHEBI:16526"/>
        <dbReference type="ChEBI" id="CHEBI:16810"/>
        <dbReference type="ChEBI" id="CHEBI:30031"/>
        <dbReference type="ChEBI" id="CHEBI:137731"/>
        <dbReference type="ChEBI" id="CHEBI:137732"/>
        <dbReference type="EC" id="1.14.11.80"/>
    </reaction>
</comment>
<feature type="region of interest" description="Disordered" evidence="12">
    <location>
        <begin position="74"/>
        <end position="123"/>
    </location>
</feature>
<dbReference type="SMART" id="SM01333">
    <property type="entry name" value="Tet_JBP"/>
    <property type="match status" value="1"/>
</dbReference>
<keyword evidence="7 11" id="KW-0560">Oxidoreductase</keyword>
<feature type="compositionally biased region" description="Low complexity" evidence="12">
    <location>
        <begin position="187"/>
        <end position="198"/>
    </location>
</feature>
<feature type="domain" description="Methylcytosine dioxygenase TET1-3 oxygenase" evidence="13">
    <location>
        <begin position="1104"/>
        <end position="1755"/>
    </location>
</feature>
<evidence type="ECO:0000256" key="4">
    <source>
        <dbReference type="ARBA" id="ARBA00022723"/>
    </source>
</evidence>
<reference evidence="15" key="3">
    <citation type="submission" date="2021-02" db="UniProtKB">
        <authorList>
            <consortium name="EnsemblMetazoa"/>
        </authorList>
    </citation>
    <scope>IDENTIFICATION</scope>
    <source>
        <strain evidence="15">USDA</strain>
    </source>
</reference>
<dbReference type="STRING" id="121224.E0VBE2"/>
<dbReference type="GO" id="GO:0070579">
    <property type="term" value="F:DNA 5-methylcytosine dioxygenase activity"/>
    <property type="evidence" value="ECO:0007669"/>
    <property type="project" value="UniProtKB-UniRule"/>
</dbReference>
<dbReference type="InterPro" id="IPR024779">
    <property type="entry name" value="2OGFeDO_JBP1/TET_oxygenase_dom"/>
</dbReference>
<dbReference type="PANTHER" id="PTHR23358">
    <property type="entry name" value="METHYLCYTOSINE DIOXYGENASE TET"/>
    <property type="match status" value="1"/>
</dbReference>
<feature type="compositionally biased region" description="Polar residues" evidence="12">
    <location>
        <begin position="263"/>
        <end position="283"/>
    </location>
</feature>
<dbReference type="GO" id="GO:0141166">
    <property type="term" value="P:chromosomal 5-methylcytosine DNA demethylation pathway"/>
    <property type="evidence" value="ECO:0007669"/>
    <property type="project" value="UniProtKB-UniRule"/>
</dbReference>
<proteinExistence type="inferred from homology"/>
<comment type="catalytic activity">
    <reaction evidence="11">
        <text>a 5-methyl-2'-deoxycytidine in DNA + 2-oxoglutarate + O2 = a 5-hydroxymethyl-2'-deoxycytidine in DNA + succinate + CO2</text>
        <dbReference type="Rhea" id="RHEA:52636"/>
        <dbReference type="Rhea" id="RHEA-COMP:11370"/>
        <dbReference type="Rhea" id="RHEA-COMP:13315"/>
        <dbReference type="ChEBI" id="CHEBI:15379"/>
        <dbReference type="ChEBI" id="CHEBI:16526"/>
        <dbReference type="ChEBI" id="CHEBI:16810"/>
        <dbReference type="ChEBI" id="CHEBI:30031"/>
        <dbReference type="ChEBI" id="CHEBI:85454"/>
        <dbReference type="ChEBI" id="CHEBI:136731"/>
        <dbReference type="EC" id="1.14.11.80"/>
    </reaction>
</comment>
<keyword evidence="8 11" id="KW-0408">Iron</keyword>
<dbReference type="Proteomes" id="UP000009046">
    <property type="component" value="Unassembled WGS sequence"/>
</dbReference>
<dbReference type="Pfam" id="PF12851">
    <property type="entry name" value="Tet_JBP"/>
    <property type="match status" value="1"/>
</dbReference>
<dbReference type="VEuPathDB" id="VectorBase:PHUM059340"/>
<dbReference type="KEGG" id="phu:Phum_PHUM059340"/>
<dbReference type="HOGENOM" id="CLU_000629_0_0_1"/>
<keyword evidence="6 11" id="KW-0223">Dioxygenase</keyword>
<keyword evidence="4 11" id="KW-0479">Metal-binding</keyword>
<dbReference type="EMBL" id="DS235028">
    <property type="protein sequence ID" value="EEB10698.1"/>
    <property type="molecule type" value="Genomic_DNA"/>
</dbReference>
<dbReference type="GO" id="GO:0008270">
    <property type="term" value="F:zinc ion binding"/>
    <property type="evidence" value="ECO:0007669"/>
    <property type="project" value="UniProtKB-UniRule"/>
</dbReference>
<dbReference type="EMBL" id="AAZO01000696">
    <property type="status" value="NOT_ANNOTATED_CDS"/>
    <property type="molecule type" value="Genomic_DNA"/>
</dbReference>
<keyword evidence="5 11" id="KW-0862">Zinc</keyword>
<evidence type="ECO:0000256" key="2">
    <source>
        <dbReference type="ARBA" id="ARBA00007502"/>
    </source>
</evidence>
<evidence type="ECO:0000256" key="10">
    <source>
        <dbReference type="ARBA" id="ARBA00049431"/>
    </source>
</evidence>
<dbReference type="eggNOG" id="ENOG502QURD">
    <property type="taxonomic scope" value="Eukaryota"/>
</dbReference>
<feature type="region of interest" description="Disordered" evidence="12">
    <location>
        <begin position="336"/>
        <end position="362"/>
    </location>
</feature>
<sequence>MEAVQKEKKNAVPFYAGTEVWSASTPADPWANQGQFIHQIDDIRYQHYPGYQTTTAGYQQTGFITDQTSAFQPQYANNASNGNPATSPAQGSVTPRSTGSYSQVHTPTPSPNPSTPHVNGHRNGINVHYVEENYVNGTTFTTDSAMVPPASTTPNSRSSSVHLEPSDTNSKTSNYMSGNEIPGYPLNSPQCQSSCNSSGYPGQSLQSEFGDQTDNGNSYQPSNNGSQMNRKSPSYSQISPGAYRNYHQNYQNNVNLDEHHGNAINSNISPGNCHPSQKPSGIYSQNSPKNFNSNPSPQNYQEVSPGQSRNVICYENRTSSSNTNGNLYQNERFDQQNYPARSPSNSQNFNQNNNASKTNQDKNNVNARIKSMIMNKHQLSQSQQQNISNNENYNMITQNHQQNAQLMTPMHQNSQMLSSSSSNNSNQQLQTDHHQMMTSENQMSSNNSKESMRCGNDNNDYGDKKDAQSNKNSNHFLAFSHHLREGSVLQPEGGGVRCWTQGFAPKFNYNSSIKANNNNNETGRIIIDKKGGKGKNPAVLTGKPLPFNGSNHCDFATKSFANFKLNIYNRAQYLSPENSVSKNFCWYNDPVPESQFNNSSNGIIKRQQNTEIISRTLPNFYENYKNNINNNNNNQTTYDSDGNYLSSSLIENNNNKSNKNKLIKMEDSSEKHSCRYEKMTNNNNNDDDEMRIPDINHNHQNRYRYESRSNYHEPQEFWDYNESCISTELSLSDDEYLETNLPKIKLEKDVKPDVTTLNNQMKNFDYGSGEFKKKTFCPVIMNDSCCDRIKSSGSPIDFKNIKMSENNFFTNDKMEFKKEFINNNNYYDDDEKRGEENNKLIAEDYLYQGEGGPISLNSTKGPWCCRMGGIEPPTDDHAKIGNCKGHKTADEFSSDVKKLDVENLNEKLRVKKFYENTNLKLSPQENFQEENMERLKNNIKTNVPHCKCFPPDKSPPEPGSYYTHLGAAASLSDLRKDLESRTGQTGKALRFEKICYTGKEGKTTRGCPLAKWVIRRSGLDEKVLIIVKHRPGHTCSTAWIVVCLVAWDGVPTPEADRIYALLTHKLNKFGLPTIRRCATNETRTCACQGLDPNTCGASFSFGCSWSMYYNGCKYARSKTVRKFRLSVRSEEQDVEERMHVLATLLSPLYNTLAPEAYSNQTSFEREAAECRLGFKPGRPFSGVTACIDFCAHAHRDLHNMNNGCTVVFTLTKHRTLSKPEDEQLHVLPHYILDDTDEFGCKASQEEKYKNGSIECLNKFPCEVRVRAVPLQPCRRHGKKRKGEDPDVKIQAVPTIKNYTPKSKISEIVLERQSSDSVPTGNHWEYEIQASQISSSTVTTSPKFCKGRSYQNASDCEVNTNNQRPQTLIKAQNSENFSNHLTSTTHWSRFPGYYYENNVIPQCPNHNGKLAVGHVKPGFAPYLRYNSVPSFHESSSDWIPIKRIYENHNHSSLSNEIPVGNFQQRTPILNGGHVVEGGGAENILYPYEWSTCSSPRFPTQHHNSSFHATPRGMTSNFNTCSNENLSFSKSLVKNHHGYSSFNVSHINNENPGFVKNYESERAKHWPDNNCNVAMQGSYLISNKKATLVASGGYQNNFLPPPPQICNNNSNNNNNGVQHYHDFNDVPPPHPVTYDHWPMTMTNNDDTNEEPIVKINNQSLNSSNESKNWDSTYDAEDCFDTVSEGHPTNTETIGEVTDYIENEECFKDSQMGGVAIALGHGSVLFECAKHEIHATTALKKPNRLHPTRISLVFYQHRNLNRAKHGWGEWEEKMRLRKLGTESNGGHDNKSCPVATDDHSSTTGNGTNKKTVTNDFFKYDVIHNKNNLNLGEKILFRVPTHTTTTWTTLFPMRPCMVTGLYKNG</sequence>
<keyword evidence="16" id="KW-1185">Reference proteome</keyword>
<accession>E0VBE2</accession>
<dbReference type="OrthoDB" id="8854879at2759"/>
<protein>
    <recommendedName>
        <fullName evidence="11">Methylcytosine dioxygenase TET</fullName>
        <ecNumber evidence="11">1.14.11.80</ecNumber>
    </recommendedName>
</protein>
<dbReference type="InterPro" id="IPR040175">
    <property type="entry name" value="TET1/2/3"/>
</dbReference>
<dbReference type="GO" id="GO:0005694">
    <property type="term" value="C:chromosome"/>
    <property type="evidence" value="ECO:0007669"/>
    <property type="project" value="UniProtKB-SubCell"/>
</dbReference>
<feature type="compositionally biased region" description="Polar residues" evidence="12">
    <location>
        <begin position="140"/>
        <end position="177"/>
    </location>
</feature>
<evidence type="ECO:0000313" key="15">
    <source>
        <dbReference type="EnsemblMetazoa" id="PHUM059340-PA"/>
    </source>
</evidence>
<dbReference type="RefSeq" id="XP_002423436.1">
    <property type="nucleotide sequence ID" value="XM_002423391.1"/>
</dbReference>
<feature type="compositionally biased region" description="Basic and acidic residues" evidence="12">
    <location>
        <begin position="1782"/>
        <end position="1797"/>
    </location>
</feature>
<dbReference type="GO" id="GO:0005634">
    <property type="term" value="C:nucleus"/>
    <property type="evidence" value="ECO:0007669"/>
    <property type="project" value="UniProtKB-UniRule"/>
</dbReference>
<comment type="similarity">
    <text evidence="2 11">Belongs to the TET family.</text>
</comment>
<dbReference type="GeneID" id="8239091"/>
<name>E0VBE2_PEDHC</name>
<organism>
    <name type="scientific">Pediculus humanus subsp. corporis</name>
    <name type="common">Body louse</name>
    <dbReference type="NCBI Taxonomy" id="121224"/>
    <lineage>
        <taxon>Eukaryota</taxon>
        <taxon>Metazoa</taxon>
        <taxon>Ecdysozoa</taxon>
        <taxon>Arthropoda</taxon>
        <taxon>Hexapoda</taxon>
        <taxon>Insecta</taxon>
        <taxon>Pterygota</taxon>
        <taxon>Neoptera</taxon>
        <taxon>Paraneoptera</taxon>
        <taxon>Psocodea</taxon>
        <taxon>Troctomorpha</taxon>
        <taxon>Phthiraptera</taxon>
        <taxon>Anoplura</taxon>
        <taxon>Pediculidae</taxon>
        <taxon>Pediculus</taxon>
    </lineage>
</organism>
<evidence type="ECO:0000256" key="1">
    <source>
        <dbReference type="ARBA" id="ARBA00004286"/>
    </source>
</evidence>
<feature type="region of interest" description="Disordered" evidence="12">
    <location>
        <begin position="411"/>
        <end position="469"/>
    </location>
</feature>
<reference evidence="14" key="1">
    <citation type="submission" date="2007-04" db="EMBL/GenBank/DDBJ databases">
        <title>Annotation of Pediculus humanus corporis strain USDA.</title>
        <authorList>
            <person name="Kirkness E."/>
            <person name="Hannick L."/>
            <person name="Hass B."/>
            <person name="Bruggner R."/>
            <person name="Lawson D."/>
            <person name="Bidwell S."/>
            <person name="Joardar V."/>
            <person name="Caler E."/>
            <person name="Walenz B."/>
            <person name="Inman J."/>
            <person name="Schobel S."/>
            <person name="Galinsky K."/>
            <person name="Amedeo P."/>
            <person name="Strausberg R."/>
        </authorList>
    </citation>
    <scope>NUCLEOTIDE SEQUENCE</scope>
    <source>
        <strain evidence="14">USDA</strain>
    </source>
</reference>
<feature type="region of interest" description="Disordered" evidence="12">
    <location>
        <begin position="257"/>
        <end position="306"/>
    </location>
</feature>
<dbReference type="CDD" id="cd18892">
    <property type="entry name" value="TET"/>
    <property type="match status" value="1"/>
</dbReference>
<gene>
    <name evidence="15" type="primary">8239091</name>
    <name evidence="14" type="ORF">Phum_PHUM059340</name>
</gene>
<evidence type="ECO:0000256" key="9">
    <source>
        <dbReference type="ARBA" id="ARBA00047840"/>
    </source>
</evidence>
<dbReference type="EnsemblMetazoa" id="PHUM059340-RA">
    <property type="protein sequence ID" value="PHUM059340-PA"/>
    <property type="gene ID" value="PHUM059340"/>
</dbReference>
<dbReference type="PANTHER" id="PTHR23358:SF6">
    <property type="entry name" value="METHYLCYTOSINE DIOXYGENASE TET"/>
    <property type="match status" value="1"/>
</dbReference>
<reference evidence="14" key="2">
    <citation type="submission" date="2007-04" db="EMBL/GenBank/DDBJ databases">
        <title>The genome of the human body louse.</title>
        <authorList>
            <consortium name="The Human Body Louse Genome Consortium"/>
            <person name="Kirkness E."/>
            <person name="Walenz B."/>
            <person name="Hass B."/>
            <person name="Bruggner R."/>
            <person name="Strausberg R."/>
        </authorList>
    </citation>
    <scope>NUCLEOTIDE SEQUENCE</scope>
    <source>
        <strain evidence="14">USDA</strain>
    </source>
</reference>
<dbReference type="InterPro" id="IPR046942">
    <property type="entry name" value="TET_oxygenase"/>
</dbReference>
<evidence type="ECO:0000256" key="12">
    <source>
        <dbReference type="SAM" id="MobiDB-lite"/>
    </source>
</evidence>
<dbReference type="GO" id="GO:0040029">
    <property type="term" value="P:epigenetic regulation of gene expression"/>
    <property type="evidence" value="ECO:0007669"/>
    <property type="project" value="InterPro"/>
</dbReference>
<evidence type="ECO:0000256" key="11">
    <source>
        <dbReference type="RuleBase" id="RU367064"/>
    </source>
</evidence>
<evidence type="ECO:0000313" key="16">
    <source>
        <dbReference type="Proteomes" id="UP000009046"/>
    </source>
</evidence>
<evidence type="ECO:0000256" key="3">
    <source>
        <dbReference type="ARBA" id="ARBA00022454"/>
    </source>
</evidence>
<feature type="compositionally biased region" description="Low complexity" evidence="12">
    <location>
        <begin position="344"/>
        <end position="358"/>
    </location>
</feature>
<feature type="compositionally biased region" description="Low complexity" evidence="12">
    <location>
        <begin position="284"/>
        <end position="299"/>
    </location>
</feature>
<feature type="compositionally biased region" description="Polar residues" evidence="12">
    <location>
        <begin position="74"/>
        <end position="103"/>
    </location>
</feature>
<feature type="region of interest" description="Disordered" evidence="12">
    <location>
        <begin position="140"/>
        <end position="241"/>
    </location>
</feature>
<evidence type="ECO:0000256" key="7">
    <source>
        <dbReference type="ARBA" id="ARBA00023002"/>
    </source>
</evidence>
<feature type="compositionally biased region" description="Low complexity" evidence="12">
    <location>
        <begin position="412"/>
        <end position="430"/>
    </location>
</feature>
<evidence type="ECO:0000313" key="14">
    <source>
        <dbReference type="EMBL" id="EEB10698.1"/>
    </source>
</evidence>
<evidence type="ECO:0000256" key="5">
    <source>
        <dbReference type="ARBA" id="ARBA00022833"/>
    </source>
</evidence>
<feature type="compositionally biased region" description="Polar residues" evidence="12">
    <location>
        <begin position="199"/>
        <end position="239"/>
    </location>
</feature>
<comment type="catalytic activity">
    <reaction evidence="10 11">
        <text>a 5-hydroxymethyl-2'-deoxycytidine in DNA + 2-oxoglutarate + O2 = a 5-formyl-2'-deoxycytidine in DNA + succinate + CO2 + H2O</text>
        <dbReference type="Rhea" id="RHEA:53828"/>
        <dbReference type="Rhea" id="RHEA-COMP:13315"/>
        <dbReference type="Rhea" id="RHEA-COMP:13656"/>
        <dbReference type="ChEBI" id="CHEBI:15377"/>
        <dbReference type="ChEBI" id="CHEBI:15379"/>
        <dbReference type="ChEBI" id="CHEBI:16526"/>
        <dbReference type="ChEBI" id="CHEBI:16810"/>
        <dbReference type="ChEBI" id="CHEBI:30031"/>
        <dbReference type="ChEBI" id="CHEBI:136731"/>
        <dbReference type="ChEBI" id="CHEBI:137731"/>
        <dbReference type="EC" id="1.14.11.80"/>
    </reaction>
</comment>
<keyword evidence="3" id="KW-0158">Chromosome</keyword>
<evidence type="ECO:0000256" key="6">
    <source>
        <dbReference type="ARBA" id="ARBA00022964"/>
    </source>
</evidence>
<comment type="cofactor">
    <cofactor evidence="11">
        <name>Zn(2+)</name>
        <dbReference type="ChEBI" id="CHEBI:29105"/>
    </cofactor>
    <text evidence="11">The zinc ions have a structural role.</text>
</comment>
<evidence type="ECO:0000259" key="13">
    <source>
        <dbReference type="SMART" id="SM01333"/>
    </source>
</evidence>
<dbReference type="GO" id="GO:0045944">
    <property type="term" value="P:positive regulation of transcription by RNA polymerase II"/>
    <property type="evidence" value="ECO:0007669"/>
    <property type="project" value="TreeGrafter"/>
</dbReference>